<dbReference type="FunFam" id="1.20.5.190:FF:000008">
    <property type="entry name" value="Abnormal spindle-like microcephaly-associated protein homolog"/>
    <property type="match status" value="1"/>
</dbReference>
<dbReference type="GO" id="GO:0000278">
    <property type="term" value="P:mitotic cell cycle"/>
    <property type="evidence" value="ECO:0007669"/>
    <property type="project" value="TreeGrafter"/>
</dbReference>
<evidence type="ECO:0000256" key="4">
    <source>
        <dbReference type="ARBA" id="ARBA00022860"/>
    </source>
</evidence>
<dbReference type="GO" id="GO:0005737">
    <property type="term" value="C:cytoplasm"/>
    <property type="evidence" value="ECO:0007669"/>
    <property type="project" value="UniProtKB-SubCell"/>
</dbReference>
<sequence>MHQAATTVQATFRAYRACKRYLAMKCAAIVIQQRYRATNVAKQQRNHFLEMCQSALVVQACYRGLKVRRKLLQQRQAAVLIQSCFRRHKEMVKYQTMRLSAIIIQNHYRSYTQARGRELARRTKAARTIQSYLRMAVQRQAARLIEMESQLRFDRSCDCQAYLSVKHGSVIS</sequence>
<comment type="subcellular location">
    <subcellularLocation>
        <location evidence="1">Cytoplasm</location>
    </subcellularLocation>
</comment>
<dbReference type="Proteomes" id="UP000694701">
    <property type="component" value="Unplaced"/>
</dbReference>
<proteinExistence type="predicted"/>
<dbReference type="SMART" id="SM00015">
    <property type="entry name" value="IQ"/>
    <property type="match status" value="4"/>
</dbReference>
<dbReference type="GO" id="GO:0051295">
    <property type="term" value="P:establishment of meiotic spindle localization"/>
    <property type="evidence" value="ECO:0007669"/>
    <property type="project" value="TreeGrafter"/>
</dbReference>
<reference evidence="5" key="1">
    <citation type="submission" date="2025-08" db="UniProtKB">
        <authorList>
            <consortium name="Ensembl"/>
        </authorList>
    </citation>
    <scope>IDENTIFICATION</scope>
</reference>
<dbReference type="InterPro" id="IPR000048">
    <property type="entry name" value="IQ_motif_EF-hand-BS"/>
</dbReference>
<dbReference type="GO" id="GO:0005516">
    <property type="term" value="F:calmodulin binding"/>
    <property type="evidence" value="ECO:0007669"/>
    <property type="project" value="UniProtKB-KW"/>
</dbReference>
<evidence type="ECO:0000256" key="2">
    <source>
        <dbReference type="ARBA" id="ARBA00022490"/>
    </source>
</evidence>
<organism evidence="5 6">
    <name type="scientific">Cyprinus carpio</name>
    <name type="common">Common carp</name>
    <dbReference type="NCBI Taxonomy" id="7962"/>
    <lineage>
        <taxon>Eukaryota</taxon>
        <taxon>Metazoa</taxon>
        <taxon>Chordata</taxon>
        <taxon>Craniata</taxon>
        <taxon>Vertebrata</taxon>
        <taxon>Euteleostomi</taxon>
        <taxon>Actinopterygii</taxon>
        <taxon>Neopterygii</taxon>
        <taxon>Teleostei</taxon>
        <taxon>Ostariophysi</taxon>
        <taxon>Cypriniformes</taxon>
        <taxon>Cyprinidae</taxon>
        <taxon>Cyprininae</taxon>
        <taxon>Cyprinus</taxon>
    </lineage>
</organism>
<dbReference type="GO" id="GO:0000922">
    <property type="term" value="C:spindle pole"/>
    <property type="evidence" value="ECO:0007669"/>
    <property type="project" value="TreeGrafter"/>
</dbReference>
<evidence type="ECO:0000313" key="5">
    <source>
        <dbReference type="Ensembl" id="ENSCCRP00020054209.1"/>
    </source>
</evidence>
<dbReference type="PANTHER" id="PTHR22706">
    <property type="entry name" value="ASSEMBLY FACTOR FOR SPINDLE MICROTUBULES"/>
    <property type="match status" value="1"/>
</dbReference>
<dbReference type="Pfam" id="PF00612">
    <property type="entry name" value="IQ"/>
    <property type="match status" value="4"/>
</dbReference>
<dbReference type="SUPFAM" id="SSF52540">
    <property type="entry name" value="P-loop containing nucleoside triphosphate hydrolases"/>
    <property type="match status" value="1"/>
</dbReference>
<dbReference type="InterPro" id="IPR051185">
    <property type="entry name" value="ASPM"/>
</dbReference>
<accession>A0A8C2HML8</accession>
<name>A0A8C2HML8_CYPCA</name>
<dbReference type="PROSITE" id="PS50096">
    <property type="entry name" value="IQ"/>
    <property type="match status" value="2"/>
</dbReference>
<dbReference type="Gene3D" id="1.20.5.190">
    <property type="match status" value="2"/>
</dbReference>
<keyword evidence="3" id="KW-0677">Repeat</keyword>
<dbReference type="Ensembl" id="ENSCCRT00020059338.1">
    <property type="protein sequence ID" value="ENSCCRP00020054209.1"/>
    <property type="gene ID" value="ENSCCRG00020024670.1"/>
</dbReference>
<keyword evidence="4" id="KW-0112">Calmodulin-binding</keyword>
<protein>
    <recommendedName>
        <fullName evidence="7">Abnormal spindle-like microcephaly-associated protein</fullName>
    </recommendedName>
</protein>
<evidence type="ECO:0008006" key="7">
    <source>
        <dbReference type="Google" id="ProtNLM"/>
    </source>
</evidence>
<dbReference type="PANTHER" id="PTHR22706:SF1">
    <property type="entry name" value="ASSEMBLY FACTOR FOR SPINDLE MICROTUBULES"/>
    <property type="match status" value="1"/>
</dbReference>
<keyword evidence="2" id="KW-0963">Cytoplasm</keyword>
<evidence type="ECO:0000313" key="6">
    <source>
        <dbReference type="Proteomes" id="UP000694701"/>
    </source>
</evidence>
<dbReference type="AlphaFoldDB" id="A0A8C2HML8"/>
<evidence type="ECO:0000256" key="1">
    <source>
        <dbReference type="ARBA" id="ARBA00004496"/>
    </source>
</evidence>
<dbReference type="InterPro" id="IPR027417">
    <property type="entry name" value="P-loop_NTPase"/>
</dbReference>
<evidence type="ECO:0000256" key="3">
    <source>
        <dbReference type="ARBA" id="ARBA00022737"/>
    </source>
</evidence>
<dbReference type="GO" id="GO:0007051">
    <property type="term" value="P:spindle organization"/>
    <property type="evidence" value="ECO:0007669"/>
    <property type="project" value="TreeGrafter"/>
</dbReference>